<evidence type="ECO:0000256" key="8">
    <source>
        <dbReference type="ARBA" id="ARBA00022989"/>
    </source>
</evidence>
<name>F1L2H6_ASCSU</name>
<organism evidence="14">
    <name type="scientific">Ascaris suum</name>
    <name type="common">Pig roundworm</name>
    <name type="synonym">Ascaris lumbricoides</name>
    <dbReference type="NCBI Taxonomy" id="6253"/>
    <lineage>
        <taxon>Eukaryota</taxon>
        <taxon>Metazoa</taxon>
        <taxon>Ecdysozoa</taxon>
        <taxon>Nematoda</taxon>
        <taxon>Chromadorea</taxon>
        <taxon>Rhabditida</taxon>
        <taxon>Spirurina</taxon>
        <taxon>Ascaridomorpha</taxon>
        <taxon>Ascaridoidea</taxon>
        <taxon>Ascarididae</taxon>
        <taxon>Ascaris</taxon>
    </lineage>
</organism>
<keyword evidence="6 13" id="KW-0812">Transmembrane</keyword>
<keyword evidence="7" id="KW-0732">Signal</keyword>
<evidence type="ECO:0000256" key="2">
    <source>
        <dbReference type="ARBA" id="ARBA00009995"/>
    </source>
</evidence>
<keyword evidence="10" id="KW-0325">Glycoprotein</keyword>
<evidence type="ECO:0000256" key="4">
    <source>
        <dbReference type="ARBA" id="ARBA00022676"/>
    </source>
</evidence>
<evidence type="ECO:0000256" key="1">
    <source>
        <dbReference type="ARBA" id="ARBA00004167"/>
    </source>
</evidence>
<comment type="subcellular location">
    <subcellularLocation>
        <location evidence="1">Membrane</location>
        <topology evidence="1">Single-pass membrane protein</topology>
    </subcellularLocation>
</comment>
<dbReference type="Gene3D" id="3.40.50.2000">
    <property type="entry name" value="Glycogen Phosphorylase B"/>
    <property type="match status" value="1"/>
</dbReference>
<feature type="region of interest" description="Disordered" evidence="12">
    <location>
        <begin position="545"/>
        <end position="577"/>
    </location>
</feature>
<comment type="catalytic activity">
    <reaction evidence="11">
        <text>glucuronate acceptor + UDP-alpha-D-glucuronate = acceptor beta-D-glucuronoside + UDP + H(+)</text>
        <dbReference type="Rhea" id="RHEA:21032"/>
        <dbReference type="ChEBI" id="CHEBI:15378"/>
        <dbReference type="ChEBI" id="CHEBI:58052"/>
        <dbReference type="ChEBI" id="CHEBI:58223"/>
        <dbReference type="ChEBI" id="CHEBI:132367"/>
        <dbReference type="ChEBI" id="CHEBI:132368"/>
        <dbReference type="EC" id="2.4.1.17"/>
    </reaction>
</comment>
<protein>
    <recommendedName>
        <fullName evidence="3">glucuronosyltransferase</fullName>
        <ecNumber evidence="3">2.4.1.17</ecNumber>
    </recommendedName>
</protein>
<feature type="transmembrane region" description="Helical" evidence="13">
    <location>
        <begin position="506"/>
        <end position="526"/>
    </location>
</feature>
<comment type="similarity">
    <text evidence="2">Belongs to the UDP-glycosyltransferase family.</text>
</comment>
<sequence>MRVIIFFLCLFSEVSAINILLFLIGTTHFERGVFEYLAQQLALRNHYTVTVKPILIPEESRLVKQKLHLVHEKTLNNLLPRHLFEPLEAIGNDFPWRRGYETEQHLFPYYAAHVHACKKMLNSNLMETLKKDQIDVAIVYAGNPCQLAIVHALHIPFIYFDVEGFTDETRVASGTPLNADIPPSQCHPPTSPVIQRIANGLCILREYAAQSGFSWLASRVSERYARMDGPIGRLFVEDYELKKKFPNFPDVNEIKQNAELYFINSDRLIEYEHALLPHVIPIAGLHIDQVKPLFHPWNTSIASAEKGTIVVSLGTQANSSSMTLHQARSILGALSRLTAYRIYWRIGPTLYIPGVNLDHIPSYINVTSFIPQNDLLADRRTRLLITNGGMQSIIEAIVHGVPIVGIPLYGTNRQNLDKVYSKGFGLIVTKDRLSESTLYTAIKEVLESSKYKTVAKNMAREWKGRPQNAFQTALHYIEHVGRHRRALFIGVPHRSMHWARMMNIDLLAVLFLAATAPLLLAYRLVATSITASYRYKGELQNSCGSRKPIGDLKESDSAEGCQFGTKQNGRSQPSSRN</sequence>
<evidence type="ECO:0000313" key="14">
    <source>
        <dbReference type="EMBL" id="ADY44330.1"/>
    </source>
</evidence>
<keyword evidence="4" id="KW-0328">Glycosyltransferase</keyword>
<dbReference type="PANTHER" id="PTHR48043">
    <property type="entry name" value="EG:EG0003.4 PROTEIN-RELATED"/>
    <property type="match status" value="1"/>
</dbReference>
<dbReference type="PANTHER" id="PTHR48043:SF18">
    <property type="entry name" value="GLUCURONOSYLTRANSFERASE"/>
    <property type="match status" value="1"/>
</dbReference>
<evidence type="ECO:0000256" key="9">
    <source>
        <dbReference type="ARBA" id="ARBA00023136"/>
    </source>
</evidence>
<dbReference type="GO" id="GO:0016020">
    <property type="term" value="C:membrane"/>
    <property type="evidence" value="ECO:0007669"/>
    <property type="project" value="UniProtKB-SubCell"/>
</dbReference>
<evidence type="ECO:0000256" key="11">
    <source>
        <dbReference type="ARBA" id="ARBA00047475"/>
    </source>
</evidence>
<evidence type="ECO:0000256" key="10">
    <source>
        <dbReference type="ARBA" id="ARBA00023180"/>
    </source>
</evidence>
<accession>F1L2H6</accession>
<keyword evidence="8 13" id="KW-1133">Transmembrane helix</keyword>
<dbReference type="AlphaFoldDB" id="F1L2H6"/>
<reference evidence="14" key="1">
    <citation type="journal article" date="2011" name="Genome Res.">
        <title>Deep small RNA sequencing from the nematode Ascaris reveals conservation, functional diversification, and novel developmental profiles.</title>
        <authorList>
            <person name="Wang J."/>
            <person name="Czech B."/>
            <person name="Crunk A."/>
            <person name="Wallace A."/>
            <person name="Mitreva M."/>
            <person name="Hannon G.J."/>
            <person name="Davis R.E."/>
        </authorList>
    </citation>
    <scope>NUCLEOTIDE SEQUENCE</scope>
</reference>
<evidence type="ECO:0000256" key="13">
    <source>
        <dbReference type="SAM" id="Phobius"/>
    </source>
</evidence>
<evidence type="ECO:0000256" key="5">
    <source>
        <dbReference type="ARBA" id="ARBA00022679"/>
    </source>
</evidence>
<evidence type="ECO:0000256" key="3">
    <source>
        <dbReference type="ARBA" id="ARBA00012544"/>
    </source>
</evidence>
<proteinExistence type="evidence at transcript level"/>
<evidence type="ECO:0000256" key="6">
    <source>
        <dbReference type="ARBA" id="ARBA00022692"/>
    </source>
</evidence>
<keyword evidence="9 13" id="KW-0472">Membrane</keyword>
<dbReference type="SUPFAM" id="SSF53756">
    <property type="entry name" value="UDP-Glycosyltransferase/glycogen phosphorylase"/>
    <property type="match status" value="1"/>
</dbReference>
<keyword evidence="5 14" id="KW-0808">Transferase</keyword>
<dbReference type="InterPro" id="IPR002213">
    <property type="entry name" value="UDP_glucos_trans"/>
</dbReference>
<evidence type="ECO:0000256" key="12">
    <source>
        <dbReference type="SAM" id="MobiDB-lite"/>
    </source>
</evidence>
<evidence type="ECO:0000256" key="7">
    <source>
        <dbReference type="ARBA" id="ARBA00022729"/>
    </source>
</evidence>
<dbReference type="EMBL" id="JI170122">
    <property type="protein sequence ID" value="ADY44330.1"/>
    <property type="molecule type" value="mRNA"/>
</dbReference>
<dbReference type="FunFam" id="3.40.50.2000:FF:000118">
    <property type="entry name" value="UDP-glucuronosyltransferase"/>
    <property type="match status" value="1"/>
</dbReference>
<dbReference type="GO" id="GO:0015020">
    <property type="term" value="F:glucuronosyltransferase activity"/>
    <property type="evidence" value="ECO:0007669"/>
    <property type="project" value="UniProtKB-EC"/>
</dbReference>
<dbReference type="InterPro" id="IPR050271">
    <property type="entry name" value="UDP-glycosyltransferase"/>
</dbReference>
<dbReference type="CDD" id="cd03784">
    <property type="entry name" value="GT1_Gtf-like"/>
    <property type="match status" value="1"/>
</dbReference>
<feature type="compositionally biased region" description="Polar residues" evidence="12">
    <location>
        <begin position="564"/>
        <end position="577"/>
    </location>
</feature>
<dbReference type="EC" id="2.4.1.17" evidence="3"/>
<dbReference type="Pfam" id="PF00201">
    <property type="entry name" value="UDPGT"/>
    <property type="match status" value="1"/>
</dbReference>